<dbReference type="Pfam" id="PF13000">
    <property type="entry name" value="Acatn"/>
    <property type="match status" value="1"/>
</dbReference>
<protein>
    <submittedName>
        <fullName evidence="7">MFS transporter</fullName>
    </submittedName>
</protein>
<feature type="transmembrane region" description="Helical" evidence="6">
    <location>
        <begin position="293"/>
        <end position="311"/>
    </location>
</feature>
<dbReference type="EMBL" id="CP059851">
    <property type="protein sequence ID" value="QMW22433.1"/>
    <property type="molecule type" value="Genomic_DNA"/>
</dbReference>
<gene>
    <name evidence="7" type="ORF">H3309_13965</name>
</gene>
<keyword evidence="8" id="KW-1185">Reference proteome</keyword>
<evidence type="ECO:0000256" key="3">
    <source>
        <dbReference type="ARBA" id="ARBA00022692"/>
    </source>
</evidence>
<feature type="transmembrane region" description="Helical" evidence="6">
    <location>
        <begin position="381"/>
        <end position="404"/>
    </location>
</feature>
<dbReference type="GO" id="GO:0035348">
    <property type="term" value="P:acetyl-CoA transmembrane transport"/>
    <property type="evidence" value="ECO:0007669"/>
    <property type="project" value="InterPro"/>
</dbReference>
<keyword evidence="3 6" id="KW-0812">Transmembrane</keyword>
<feature type="transmembrane region" description="Helical" evidence="6">
    <location>
        <begin position="50"/>
        <end position="67"/>
    </location>
</feature>
<dbReference type="AlphaFoldDB" id="A0A7G5IGE1"/>
<feature type="transmembrane region" description="Helical" evidence="6">
    <location>
        <begin position="344"/>
        <end position="369"/>
    </location>
</feature>
<evidence type="ECO:0000256" key="1">
    <source>
        <dbReference type="ARBA" id="ARBA00004141"/>
    </source>
</evidence>
<name>A0A7G5IGE1_9SPHN</name>
<feature type="transmembrane region" description="Helical" evidence="6">
    <location>
        <begin position="20"/>
        <end position="38"/>
    </location>
</feature>
<feature type="transmembrane region" description="Helical" evidence="6">
    <location>
        <begin position="410"/>
        <end position="431"/>
    </location>
</feature>
<dbReference type="GO" id="GO:0008521">
    <property type="term" value="F:acetyl-CoA transmembrane transporter activity"/>
    <property type="evidence" value="ECO:0007669"/>
    <property type="project" value="InterPro"/>
</dbReference>
<dbReference type="InterPro" id="IPR004752">
    <property type="entry name" value="AmpG_permease/AT-1"/>
</dbReference>
<feature type="transmembrane region" description="Helical" evidence="6">
    <location>
        <begin position="87"/>
        <end position="105"/>
    </location>
</feature>
<dbReference type="KEGG" id="sand:H3309_13965"/>
<dbReference type="Gene3D" id="1.20.1250.20">
    <property type="entry name" value="MFS general substrate transporter like domains"/>
    <property type="match status" value="1"/>
</dbReference>
<dbReference type="InterPro" id="IPR024371">
    <property type="entry name" value="AcetylCoA_trans_1-like"/>
</dbReference>
<evidence type="ECO:0000256" key="5">
    <source>
        <dbReference type="ARBA" id="ARBA00023136"/>
    </source>
</evidence>
<reference evidence="7 8" key="1">
    <citation type="submission" date="2020-07" db="EMBL/GenBank/DDBJ databases">
        <title>Complete genome sequence for Sandaracinobacter sp. M6.</title>
        <authorList>
            <person name="Tang Y."/>
            <person name="Liu Q."/>
            <person name="Guo Z."/>
            <person name="Lei P."/>
            <person name="Huang B."/>
        </authorList>
    </citation>
    <scope>NUCLEOTIDE SEQUENCE [LARGE SCALE GENOMIC DNA]</scope>
    <source>
        <strain evidence="7 8">M6</strain>
    </source>
</reference>
<sequence length="448" mass="47383">MNAFSVALGPYLKRAPMGALLLGISSGFPFTMIAATLTTRLAEAGIEKKTVTAFALAFLLYNFKFLWAPLVDRVRLPGSATLGQRRMWLIVVAVGAMAAVLWLGSVDPNGAITRYTRVLRIMGGEYHFSLPFGGIYTMVAATLAVAFMGATFDIIIDAYRIETLAPEQLGVGSGMSQYGWRIGNWAASTVALLVATAAGWSAAYAATVIFALPAVAAAFLLGEPADRRAAATGGVIASVVEPLRDFLTRHGAWIVLLFILVHKVGDTLANLTLRLLFNDLGFTKPEVAFYDVAIGQVALLVGIFVGGILYARLGIKRSVFISLVLMAVSNLSFAGLALAGHDVWVMAAAVGFENFASGVGGVAVVAYLSALCNLRFTATQFALLSAAASILGRFLSGTTSGAMIEALGYVNFYLLTTLLALPGVALFAWMMKAGIVDEVDRAAREARL</sequence>
<dbReference type="PANTHER" id="PTHR12778">
    <property type="entry name" value="SOLUTE CARRIER FAMILY 33 ACETYL-COA TRANSPORTER -RELATED"/>
    <property type="match status" value="1"/>
</dbReference>
<comment type="subcellular location">
    <subcellularLocation>
        <location evidence="1">Membrane</location>
        <topology evidence="1">Multi-pass membrane protein</topology>
    </subcellularLocation>
</comment>
<evidence type="ECO:0000313" key="8">
    <source>
        <dbReference type="Proteomes" id="UP000515292"/>
    </source>
</evidence>
<evidence type="ECO:0000256" key="2">
    <source>
        <dbReference type="ARBA" id="ARBA00022448"/>
    </source>
</evidence>
<feature type="transmembrane region" description="Helical" evidence="6">
    <location>
        <begin position="202"/>
        <end position="221"/>
    </location>
</feature>
<evidence type="ECO:0000256" key="6">
    <source>
        <dbReference type="SAM" id="Phobius"/>
    </source>
</evidence>
<dbReference type="PANTHER" id="PTHR12778:SF10">
    <property type="entry name" value="MAJOR FACILITATOR SUPERFAMILY DOMAIN-CONTAINING PROTEIN 3"/>
    <property type="match status" value="1"/>
</dbReference>
<feature type="transmembrane region" description="Helical" evidence="6">
    <location>
        <begin position="318"/>
        <end position="338"/>
    </location>
</feature>
<evidence type="ECO:0000256" key="4">
    <source>
        <dbReference type="ARBA" id="ARBA00022989"/>
    </source>
</evidence>
<dbReference type="SUPFAM" id="SSF103473">
    <property type="entry name" value="MFS general substrate transporter"/>
    <property type="match status" value="1"/>
</dbReference>
<feature type="transmembrane region" description="Helical" evidence="6">
    <location>
        <begin position="252"/>
        <end position="273"/>
    </location>
</feature>
<keyword evidence="2" id="KW-0813">Transport</keyword>
<organism evidence="7 8">
    <name type="scientific">Sandaracinobacteroides saxicola</name>
    <dbReference type="NCBI Taxonomy" id="2759707"/>
    <lineage>
        <taxon>Bacteria</taxon>
        <taxon>Pseudomonadati</taxon>
        <taxon>Pseudomonadota</taxon>
        <taxon>Alphaproteobacteria</taxon>
        <taxon>Sphingomonadales</taxon>
        <taxon>Sphingosinicellaceae</taxon>
        <taxon>Sandaracinobacteroides</taxon>
    </lineage>
</organism>
<dbReference type="InterPro" id="IPR036259">
    <property type="entry name" value="MFS_trans_sf"/>
</dbReference>
<dbReference type="RefSeq" id="WP_182295328.1">
    <property type="nucleotide sequence ID" value="NZ_CP059851.1"/>
</dbReference>
<proteinExistence type="predicted"/>
<keyword evidence="5 6" id="KW-0472">Membrane</keyword>
<feature type="transmembrane region" description="Helical" evidence="6">
    <location>
        <begin position="126"/>
        <end position="150"/>
    </location>
</feature>
<dbReference type="GO" id="GO:0016020">
    <property type="term" value="C:membrane"/>
    <property type="evidence" value="ECO:0007669"/>
    <property type="project" value="UniProtKB-SubCell"/>
</dbReference>
<keyword evidence="4 6" id="KW-1133">Transmembrane helix</keyword>
<accession>A0A7G5IGE1</accession>
<dbReference type="Proteomes" id="UP000515292">
    <property type="component" value="Chromosome"/>
</dbReference>
<evidence type="ECO:0000313" key="7">
    <source>
        <dbReference type="EMBL" id="QMW22433.1"/>
    </source>
</evidence>